<gene>
    <name evidence="1" type="ORF">c0_g1_i1</name>
</gene>
<name>A0A0K8W951_BACLA</name>
<proteinExistence type="predicted"/>
<dbReference type="EMBL" id="GDHF01004638">
    <property type="protein sequence ID" value="JAI47676.1"/>
    <property type="molecule type" value="Transcribed_RNA"/>
</dbReference>
<feature type="non-terminal residue" evidence="1">
    <location>
        <position position="119"/>
    </location>
</feature>
<reference evidence="1" key="1">
    <citation type="submission" date="2015-06" db="EMBL/GenBank/DDBJ databases">
        <authorList>
            <person name="Hoefler B.C."/>
            <person name="Straight P.D."/>
        </authorList>
    </citation>
    <scope>NUCLEOTIDE SEQUENCE</scope>
</reference>
<protein>
    <submittedName>
        <fullName evidence="1">Uncharacterized protein</fullName>
    </submittedName>
</protein>
<evidence type="ECO:0000313" key="1">
    <source>
        <dbReference type="EMBL" id="JAI47676.1"/>
    </source>
</evidence>
<accession>A0A0K8W951</accession>
<dbReference type="AlphaFoldDB" id="A0A0K8W951"/>
<organism evidence="1">
    <name type="scientific">Bactrocera latifrons</name>
    <name type="common">Malaysian fruit fly</name>
    <name type="synonym">Chaetodacus latifrons</name>
    <dbReference type="NCBI Taxonomy" id="174628"/>
    <lineage>
        <taxon>Eukaryota</taxon>
        <taxon>Metazoa</taxon>
        <taxon>Ecdysozoa</taxon>
        <taxon>Arthropoda</taxon>
        <taxon>Hexapoda</taxon>
        <taxon>Insecta</taxon>
        <taxon>Pterygota</taxon>
        <taxon>Neoptera</taxon>
        <taxon>Endopterygota</taxon>
        <taxon>Diptera</taxon>
        <taxon>Brachycera</taxon>
        <taxon>Muscomorpha</taxon>
        <taxon>Tephritoidea</taxon>
        <taxon>Tephritidae</taxon>
        <taxon>Bactrocera</taxon>
        <taxon>Bactrocera</taxon>
    </lineage>
</organism>
<sequence>MRRLPLSRRTRETLLPRLSLSPLSDKSKTSMSHVELLIKSNPNSETQSRLPVSDSYMLLTASRMLELFYLLLMRSSKTPPPSLTTSFFPFSSPFSDPKEERTALNSLTSSSVDKIHVKS</sequence>